<reference evidence="3 4" key="1">
    <citation type="submission" date="2019-08" db="EMBL/GenBank/DDBJ databases">
        <title>Genome of Psychroserpens burtonensis ACAM 167.</title>
        <authorList>
            <person name="Bowman J.P."/>
        </authorList>
    </citation>
    <scope>NUCLEOTIDE SEQUENCE [LARGE SCALE GENOMIC DNA]</scope>
    <source>
        <strain evidence="3 4">ACAM 167</strain>
    </source>
</reference>
<accession>A0A5C7B3G4</accession>
<dbReference type="EMBL" id="VOSB01000044">
    <property type="protein sequence ID" value="TXE15273.1"/>
    <property type="molecule type" value="Genomic_DNA"/>
</dbReference>
<organism evidence="3 4">
    <name type="scientific">Psychroserpens burtonensis</name>
    <dbReference type="NCBI Taxonomy" id="49278"/>
    <lineage>
        <taxon>Bacteria</taxon>
        <taxon>Pseudomonadati</taxon>
        <taxon>Bacteroidota</taxon>
        <taxon>Flavobacteriia</taxon>
        <taxon>Flavobacteriales</taxon>
        <taxon>Flavobacteriaceae</taxon>
        <taxon>Psychroserpens</taxon>
    </lineage>
</organism>
<dbReference type="NCBIfam" id="TIGR04183">
    <property type="entry name" value="Por_Secre_tail"/>
    <property type="match status" value="1"/>
</dbReference>
<name>A0A5C7B3G4_9FLAO</name>
<dbReference type="OrthoDB" id="1138233at2"/>
<evidence type="ECO:0000259" key="2">
    <source>
        <dbReference type="Pfam" id="PF18962"/>
    </source>
</evidence>
<feature type="domain" description="Secretion system C-terminal sorting" evidence="2">
    <location>
        <begin position="146"/>
        <end position="206"/>
    </location>
</feature>
<evidence type="ECO:0000313" key="3">
    <source>
        <dbReference type="EMBL" id="TXE15273.1"/>
    </source>
</evidence>
<proteinExistence type="predicted"/>
<dbReference type="Pfam" id="PF18962">
    <property type="entry name" value="Por_Secre_tail"/>
    <property type="match status" value="1"/>
</dbReference>
<dbReference type="Proteomes" id="UP000321938">
    <property type="component" value="Unassembled WGS sequence"/>
</dbReference>
<evidence type="ECO:0000313" key="4">
    <source>
        <dbReference type="Proteomes" id="UP000321938"/>
    </source>
</evidence>
<dbReference type="InterPro" id="IPR026444">
    <property type="entry name" value="Secre_tail"/>
</dbReference>
<evidence type="ECO:0000256" key="1">
    <source>
        <dbReference type="ARBA" id="ARBA00022729"/>
    </source>
</evidence>
<sequence length="212" mass="23602">MKQIYFLLLSFTIVLNSQGQTMTFDTGASESGFNFSGWNSAGGIIFLDNLSNPASITIDSDNWNLTSFDTAPFSTGNNMRITSNLGNSYDYNTSTAATHNLNWTNITSVTIQRIGGSGAAADYDNFVYTTSTLSIDSFEKNMNIKLFPNPSNDYISISNLNQEENYEIYNIIGQKVKRGIVLENEKIDIQSLTNGIYILKLQNKNSIKFIKE</sequence>
<protein>
    <submittedName>
        <fullName evidence="3">T9SS type A sorting domain-containing protein</fullName>
    </submittedName>
</protein>
<comment type="caution">
    <text evidence="3">The sequence shown here is derived from an EMBL/GenBank/DDBJ whole genome shotgun (WGS) entry which is preliminary data.</text>
</comment>
<dbReference type="RefSeq" id="WP_147232162.1">
    <property type="nucleotide sequence ID" value="NZ_VOSB01000044.1"/>
</dbReference>
<dbReference type="AlphaFoldDB" id="A0A5C7B3G4"/>
<keyword evidence="4" id="KW-1185">Reference proteome</keyword>
<gene>
    <name evidence="3" type="ORF">ES692_17410</name>
</gene>
<keyword evidence="1" id="KW-0732">Signal</keyword>